<comment type="caution">
    <text evidence="11">The sequence shown here is derived from an EMBL/GenBank/DDBJ whole genome shotgun (WGS) entry which is preliminary data.</text>
</comment>
<protein>
    <recommendedName>
        <fullName evidence="8">Holo-[acyl-carrier-protein] synthase</fullName>
        <shortName evidence="8">Holo-ACP synthase</shortName>
        <ecNumber evidence="8">2.7.8.7</ecNumber>
    </recommendedName>
    <alternativeName>
        <fullName evidence="8">4'-phosphopantetheinyl transferase AcpS</fullName>
    </alternativeName>
</protein>
<evidence type="ECO:0000256" key="6">
    <source>
        <dbReference type="ARBA" id="ARBA00023098"/>
    </source>
</evidence>
<keyword evidence="5 8" id="KW-0460">Magnesium</keyword>
<feature type="binding site" evidence="8">
    <location>
        <position position="14"/>
    </location>
    <ligand>
        <name>Mg(2+)</name>
        <dbReference type="ChEBI" id="CHEBI:18420"/>
    </ligand>
</feature>
<gene>
    <name evidence="8" type="primary">acpS</name>
    <name evidence="11" type="ORF">ISG29_01305</name>
</gene>
<evidence type="ECO:0000256" key="9">
    <source>
        <dbReference type="SAM" id="MobiDB-lite"/>
    </source>
</evidence>
<evidence type="ECO:0000256" key="2">
    <source>
        <dbReference type="ARBA" id="ARBA00022679"/>
    </source>
</evidence>
<keyword evidence="6 8" id="KW-0443">Lipid metabolism</keyword>
<keyword evidence="3 8" id="KW-0479">Metal-binding</keyword>
<keyword evidence="1 8" id="KW-0444">Lipid biosynthesis</keyword>
<keyword evidence="2 8" id="KW-0808">Transferase</keyword>
<dbReference type="RefSeq" id="WP_194501554.1">
    <property type="nucleotide sequence ID" value="NZ_JADIVZ010000001.1"/>
</dbReference>
<dbReference type="Gene3D" id="3.90.470.20">
    <property type="entry name" value="4'-phosphopantetheinyl transferase domain"/>
    <property type="match status" value="1"/>
</dbReference>
<dbReference type="InterPro" id="IPR008278">
    <property type="entry name" value="4-PPantetheinyl_Trfase_dom"/>
</dbReference>
<accession>A0A930UY88</accession>
<keyword evidence="7 8" id="KW-0275">Fatty acid biosynthesis</keyword>
<comment type="similarity">
    <text evidence="8">Belongs to the P-Pant transferase superfamily. AcpS family.</text>
</comment>
<evidence type="ECO:0000313" key="11">
    <source>
        <dbReference type="EMBL" id="MBF4160307.1"/>
    </source>
</evidence>
<evidence type="ECO:0000256" key="7">
    <source>
        <dbReference type="ARBA" id="ARBA00023160"/>
    </source>
</evidence>
<dbReference type="GO" id="GO:0000287">
    <property type="term" value="F:magnesium ion binding"/>
    <property type="evidence" value="ECO:0007669"/>
    <property type="project" value="UniProtKB-UniRule"/>
</dbReference>
<sequence>MHVQVRDAARTGCDVQGVPAVTQARERFGARYLDHVFTAHEQQTCRARGAGCDASLAARFAAKEAVLKLLGAPDEIALREIEVRSDDRGAPTVRLHGAALAAARTLDVRDRDIALSLSHDAEVAMATAVTGALLPVRAPARTSHDPHGRISTLQGATA</sequence>
<dbReference type="GO" id="GO:0006633">
    <property type="term" value="P:fatty acid biosynthetic process"/>
    <property type="evidence" value="ECO:0007669"/>
    <property type="project" value="UniProtKB-UniRule"/>
</dbReference>
<dbReference type="GO" id="GO:0005737">
    <property type="term" value="C:cytoplasm"/>
    <property type="evidence" value="ECO:0007669"/>
    <property type="project" value="UniProtKB-SubCell"/>
</dbReference>
<feature type="binding site" evidence="8">
    <location>
        <position position="64"/>
    </location>
    <ligand>
        <name>Mg(2+)</name>
        <dbReference type="ChEBI" id="CHEBI:18420"/>
    </ligand>
</feature>
<proteinExistence type="inferred from homology"/>
<reference evidence="11" key="1">
    <citation type="submission" date="2020-11" db="EMBL/GenBank/DDBJ databases">
        <title>Nocardioides sp. CBS4Y-1, whole genome shotgun sequence.</title>
        <authorList>
            <person name="Tuo L."/>
        </authorList>
    </citation>
    <scope>NUCLEOTIDE SEQUENCE</scope>
    <source>
        <strain evidence="11">CBS4Y-1</strain>
    </source>
</reference>
<dbReference type="EMBL" id="JADIVZ010000001">
    <property type="protein sequence ID" value="MBF4160307.1"/>
    <property type="molecule type" value="Genomic_DNA"/>
</dbReference>
<dbReference type="GO" id="GO:0008897">
    <property type="term" value="F:holo-[acyl-carrier-protein] synthase activity"/>
    <property type="evidence" value="ECO:0007669"/>
    <property type="project" value="UniProtKB-UniRule"/>
</dbReference>
<dbReference type="NCBIfam" id="TIGR00556">
    <property type="entry name" value="pantethn_trn"/>
    <property type="match status" value="1"/>
</dbReference>
<dbReference type="SUPFAM" id="SSF56214">
    <property type="entry name" value="4'-phosphopantetheinyl transferase"/>
    <property type="match status" value="1"/>
</dbReference>
<keyword evidence="4 8" id="KW-0276">Fatty acid metabolism</keyword>
<dbReference type="EC" id="2.7.8.7" evidence="8"/>
<comment type="function">
    <text evidence="8">Transfers the 4'-phosphopantetheine moiety from coenzyme A to a Ser of acyl-carrier-protein.</text>
</comment>
<dbReference type="InterPro" id="IPR002582">
    <property type="entry name" value="ACPS"/>
</dbReference>
<keyword evidence="12" id="KW-1185">Reference proteome</keyword>
<organism evidence="11 12">
    <name type="scientific">Nocardioides acrostichi</name>
    <dbReference type="NCBI Taxonomy" id="2784339"/>
    <lineage>
        <taxon>Bacteria</taxon>
        <taxon>Bacillati</taxon>
        <taxon>Actinomycetota</taxon>
        <taxon>Actinomycetes</taxon>
        <taxon>Propionibacteriales</taxon>
        <taxon>Nocardioidaceae</taxon>
        <taxon>Nocardioides</taxon>
    </lineage>
</organism>
<comment type="cofactor">
    <cofactor evidence="8">
        <name>Mg(2+)</name>
        <dbReference type="ChEBI" id="CHEBI:18420"/>
    </cofactor>
</comment>
<name>A0A930UY88_9ACTN</name>
<evidence type="ECO:0000256" key="3">
    <source>
        <dbReference type="ARBA" id="ARBA00022723"/>
    </source>
</evidence>
<dbReference type="AlphaFoldDB" id="A0A930UY88"/>
<comment type="subcellular location">
    <subcellularLocation>
        <location evidence="8">Cytoplasm</location>
    </subcellularLocation>
</comment>
<feature type="region of interest" description="Disordered" evidence="9">
    <location>
        <begin position="139"/>
        <end position="158"/>
    </location>
</feature>
<evidence type="ECO:0000313" key="12">
    <source>
        <dbReference type="Proteomes" id="UP000656804"/>
    </source>
</evidence>
<dbReference type="HAMAP" id="MF_00101">
    <property type="entry name" value="AcpS"/>
    <property type="match status" value="1"/>
</dbReference>
<dbReference type="InterPro" id="IPR004568">
    <property type="entry name" value="Ppantetheine-prot_Trfase_dom"/>
</dbReference>
<evidence type="ECO:0000259" key="10">
    <source>
        <dbReference type="Pfam" id="PF01648"/>
    </source>
</evidence>
<dbReference type="Pfam" id="PF01648">
    <property type="entry name" value="ACPS"/>
    <property type="match status" value="1"/>
</dbReference>
<evidence type="ECO:0000256" key="5">
    <source>
        <dbReference type="ARBA" id="ARBA00022842"/>
    </source>
</evidence>
<keyword evidence="8" id="KW-0963">Cytoplasm</keyword>
<comment type="catalytic activity">
    <reaction evidence="8">
        <text>apo-[ACP] + CoA = holo-[ACP] + adenosine 3',5'-bisphosphate + H(+)</text>
        <dbReference type="Rhea" id="RHEA:12068"/>
        <dbReference type="Rhea" id="RHEA-COMP:9685"/>
        <dbReference type="Rhea" id="RHEA-COMP:9690"/>
        <dbReference type="ChEBI" id="CHEBI:15378"/>
        <dbReference type="ChEBI" id="CHEBI:29999"/>
        <dbReference type="ChEBI" id="CHEBI:57287"/>
        <dbReference type="ChEBI" id="CHEBI:58343"/>
        <dbReference type="ChEBI" id="CHEBI:64479"/>
        <dbReference type="EC" id="2.7.8.7"/>
    </reaction>
</comment>
<feature type="domain" description="4'-phosphopantetheinyl transferase" evidence="10">
    <location>
        <begin position="12"/>
        <end position="106"/>
    </location>
</feature>
<dbReference type="Proteomes" id="UP000656804">
    <property type="component" value="Unassembled WGS sequence"/>
</dbReference>
<evidence type="ECO:0000256" key="1">
    <source>
        <dbReference type="ARBA" id="ARBA00022516"/>
    </source>
</evidence>
<dbReference type="InterPro" id="IPR037143">
    <property type="entry name" value="4-PPantetheinyl_Trfase_dom_sf"/>
</dbReference>
<evidence type="ECO:0000256" key="8">
    <source>
        <dbReference type="HAMAP-Rule" id="MF_00101"/>
    </source>
</evidence>
<evidence type="ECO:0000256" key="4">
    <source>
        <dbReference type="ARBA" id="ARBA00022832"/>
    </source>
</evidence>